<protein>
    <submittedName>
        <fullName evidence="1">Uncharacterized protein</fullName>
    </submittedName>
</protein>
<organism evidence="1 2">
    <name type="scientific">Litoribacillus peritrichatus</name>
    <dbReference type="NCBI Taxonomy" id="718191"/>
    <lineage>
        <taxon>Bacteria</taxon>
        <taxon>Pseudomonadati</taxon>
        <taxon>Pseudomonadota</taxon>
        <taxon>Gammaproteobacteria</taxon>
        <taxon>Oceanospirillales</taxon>
        <taxon>Oceanospirillaceae</taxon>
        <taxon>Litoribacillus</taxon>
    </lineage>
</organism>
<dbReference type="RefSeq" id="WP_344795635.1">
    <property type="nucleotide sequence ID" value="NZ_BAABBN010000004.1"/>
</dbReference>
<reference evidence="2" key="1">
    <citation type="journal article" date="2019" name="Int. J. Syst. Evol. Microbiol.">
        <title>The Global Catalogue of Microorganisms (GCM) 10K type strain sequencing project: providing services to taxonomists for standard genome sequencing and annotation.</title>
        <authorList>
            <consortium name="The Broad Institute Genomics Platform"/>
            <consortium name="The Broad Institute Genome Sequencing Center for Infectious Disease"/>
            <person name="Wu L."/>
            <person name="Ma J."/>
        </authorList>
    </citation>
    <scope>NUCLEOTIDE SEQUENCE [LARGE SCALE GENOMIC DNA]</scope>
    <source>
        <strain evidence="2">JCM 17551</strain>
    </source>
</reference>
<evidence type="ECO:0000313" key="1">
    <source>
        <dbReference type="EMBL" id="GAA3915428.1"/>
    </source>
</evidence>
<sequence length="119" mass="13578">MSEEAYGNIRFTANNRSLEYTDCIFVFWEMLLSQIDDLETNGCIELSGWEGPSCFQLEYKKNRQYIAITINKQESLTVTREAFYSAVITAGSSFVQSTHRICPSFSYSAVSLEQLTKQS</sequence>
<dbReference type="Proteomes" id="UP001501565">
    <property type="component" value="Unassembled WGS sequence"/>
</dbReference>
<keyword evidence="2" id="KW-1185">Reference proteome</keyword>
<comment type="caution">
    <text evidence="1">The sequence shown here is derived from an EMBL/GenBank/DDBJ whole genome shotgun (WGS) entry which is preliminary data.</text>
</comment>
<accession>A0ABP7M5A0</accession>
<dbReference type="EMBL" id="BAABBN010000004">
    <property type="protein sequence ID" value="GAA3915428.1"/>
    <property type="molecule type" value="Genomic_DNA"/>
</dbReference>
<evidence type="ECO:0000313" key="2">
    <source>
        <dbReference type="Proteomes" id="UP001501565"/>
    </source>
</evidence>
<gene>
    <name evidence="1" type="ORF">GCM10022277_07530</name>
</gene>
<proteinExistence type="predicted"/>
<name>A0ABP7M5A0_9GAMM</name>